<evidence type="ECO:0000256" key="2">
    <source>
        <dbReference type="ARBA" id="ARBA00022448"/>
    </source>
</evidence>
<evidence type="ECO:0000256" key="5">
    <source>
        <dbReference type="ARBA" id="ARBA00022679"/>
    </source>
</evidence>
<proteinExistence type="predicted"/>
<evidence type="ECO:0000256" key="3">
    <source>
        <dbReference type="ARBA" id="ARBA00022490"/>
    </source>
</evidence>
<evidence type="ECO:0000256" key="1">
    <source>
        <dbReference type="ARBA" id="ARBA00004496"/>
    </source>
</evidence>
<feature type="domain" description="PTS EIIA type-4" evidence="8">
    <location>
        <begin position="1"/>
        <end position="135"/>
    </location>
</feature>
<evidence type="ECO:0000256" key="7">
    <source>
        <dbReference type="ARBA" id="ARBA00022777"/>
    </source>
</evidence>
<keyword evidence="2" id="KW-0813">Transport</keyword>
<dbReference type="RefSeq" id="WP_012146980.1">
    <property type="nucleotide sequence ID" value="NZ_CAMIRZ010000003.1"/>
</dbReference>
<evidence type="ECO:0000256" key="4">
    <source>
        <dbReference type="ARBA" id="ARBA00022597"/>
    </source>
</evidence>
<name>A0A379ZVS7_9GAMM</name>
<keyword evidence="7" id="KW-0418">Kinase</keyword>
<dbReference type="PROSITE" id="PS51096">
    <property type="entry name" value="PTS_EIIA_TYPE_4"/>
    <property type="match status" value="1"/>
</dbReference>
<dbReference type="PANTHER" id="PTHR33799">
    <property type="entry name" value="PTS PERMEASE-RELATED-RELATED"/>
    <property type="match status" value="1"/>
</dbReference>
<dbReference type="PANTHER" id="PTHR33799:SF1">
    <property type="entry name" value="PTS SYSTEM MANNOSE-SPECIFIC EIIAB COMPONENT-RELATED"/>
    <property type="match status" value="1"/>
</dbReference>
<dbReference type="Proteomes" id="UP000255529">
    <property type="component" value="Unassembled WGS sequence"/>
</dbReference>
<organism evidence="9 10">
    <name type="scientific">Serratia quinivorans</name>
    <dbReference type="NCBI Taxonomy" id="137545"/>
    <lineage>
        <taxon>Bacteria</taxon>
        <taxon>Pseudomonadati</taxon>
        <taxon>Pseudomonadota</taxon>
        <taxon>Gammaproteobacteria</taxon>
        <taxon>Enterobacterales</taxon>
        <taxon>Yersiniaceae</taxon>
        <taxon>Serratia</taxon>
    </lineage>
</organism>
<dbReference type="InterPro" id="IPR033887">
    <property type="entry name" value="PTS_IIA_man"/>
</dbReference>
<keyword evidence="5" id="KW-0808">Transferase</keyword>
<reference evidence="9 10" key="1">
    <citation type="submission" date="2018-06" db="EMBL/GenBank/DDBJ databases">
        <authorList>
            <consortium name="Pathogen Informatics"/>
            <person name="Doyle S."/>
        </authorList>
    </citation>
    <scope>NUCLEOTIDE SEQUENCE [LARGE SCALE GENOMIC DNA]</scope>
    <source>
        <strain evidence="9 10">NCTC11544</strain>
    </source>
</reference>
<dbReference type="GO" id="GO:0016301">
    <property type="term" value="F:kinase activity"/>
    <property type="evidence" value="ECO:0007669"/>
    <property type="project" value="UniProtKB-KW"/>
</dbReference>
<protein>
    <submittedName>
        <fullName evidence="9">EIIAB-Man</fullName>
    </submittedName>
</protein>
<keyword evidence="3" id="KW-0963">Cytoplasm</keyword>
<dbReference type="EMBL" id="UGYN01000002">
    <property type="protein sequence ID" value="SUI68346.1"/>
    <property type="molecule type" value="Genomic_DNA"/>
</dbReference>
<dbReference type="SUPFAM" id="SSF53062">
    <property type="entry name" value="PTS system fructose IIA component-like"/>
    <property type="match status" value="1"/>
</dbReference>
<accession>A0A379ZVS7</accession>
<dbReference type="InterPro" id="IPR051471">
    <property type="entry name" value="Bacterial_PTS_sugar_comp"/>
</dbReference>
<evidence type="ECO:0000313" key="9">
    <source>
        <dbReference type="EMBL" id="SUI68346.1"/>
    </source>
</evidence>
<dbReference type="GO" id="GO:0005737">
    <property type="term" value="C:cytoplasm"/>
    <property type="evidence" value="ECO:0007669"/>
    <property type="project" value="UniProtKB-SubCell"/>
</dbReference>
<dbReference type="CDD" id="cd00006">
    <property type="entry name" value="PTS_IIA_man"/>
    <property type="match status" value="1"/>
</dbReference>
<keyword evidence="4" id="KW-0762">Sugar transport</keyword>
<dbReference type="Pfam" id="PF03610">
    <property type="entry name" value="EIIA-man"/>
    <property type="match status" value="1"/>
</dbReference>
<dbReference type="GO" id="GO:0016020">
    <property type="term" value="C:membrane"/>
    <property type="evidence" value="ECO:0007669"/>
    <property type="project" value="InterPro"/>
</dbReference>
<dbReference type="InterPro" id="IPR036662">
    <property type="entry name" value="PTS_EIIA_man-typ_sf"/>
</dbReference>
<keyword evidence="6" id="KW-0598">Phosphotransferase system</keyword>
<comment type="subcellular location">
    <subcellularLocation>
        <location evidence="1">Cytoplasm</location>
    </subcellularLocation>
</comment>
<sequence length="142" mass="14834">MLKVIVTSHGPLAEALMSSARMVYGDLPGTSHVGLSEGAGIEAFKQAFADELQRVSAGADGVLVLCDMLCGTPYNVACRHAFDPQTPVPVAVVTGVNFPMLLMSAELLEEKDVHQAAQELVALAGEAIAVARPAVTAQLDDF</sequence>
<dbReference type="GO" id="GO:0009401">
    <property type="term" value="P:phosphoenolpyruvate-dependent sugar phosphotransferase system"/>
    <property type="evidence" value="ECO:0007669"/>
    <property type="project" value="UniProtKB-KW"/>
</dbReference>
<evidence type="ECO:0000259" key="8">
    <source>
        <dbReference type="PROSITE" id="PS51096"/>
    </source>
</evidence>
<dbReference type="Gene3D" id="3.40.50.510">
    <property type="entry name" value="Phosphotransferase system, mannose-type IIA component"/>
    <property type="match status" value="1"/>
</dbReference>
<gene>
    <name evidence="9" type="primary">manX_1</name>
    <name evidence="9" type="ORF">NCTC11544_02968</name>
</gene>
<dbReference type="AlphaFoldDB" id="A0A379ZVS7"/>
<evidence type="ECO:0000313" key="10">
    <source>
        <dbReference type="Proteomes" id="UP000255529"/>
    </source>
</evidence>
<evidence type="ECO:0000256" key="6">
    <source>
        <dbReference type="ARBA" id="ARBA00022683"/>
    </source>
</evidence>
<dbReference type="InterPro" id="IPR004701">
    <property type="entry name" value="PTS_EIIA_man-typ"/>
</dbReference>